<evidence type="ECO:0000313" key="2">
    <source>
        <dbReference type="Proteomes" id="UP001159428"/>
    </source>
</evidence>
<dbReference type="Proteomes" id="UP001159428">
    <property type="component" value="Unassembled WGS sequence"/>
</dbReference>
<name>A0AAU9XR97_9CNID</name>
<reference evidence="1 2" key="1">
    <citation type="submission" date="2022-05" db="EMBL/GenBank/DDBJ databases">
        <authorList>
            <consortium name="Genoscope - CEA"/>
            <person name="William W."/>
        </authorList>
    </citation>
    <scope>NUCLEOTIDE SEQUENCE [LARGE SCALE GENOMIC DNA]</scope>
</reference>
<dbReference type="Gene3D" id="3.40.140.10">
    <property type="entry name" value="Cytidine Deaminase, domain 2"/>
    <property type="match status" value="1"/>
</dbReference>
<keyword evidence="2" id="KW-1185">Reference proteome</keyword>
<evidence type="ECO:0008006" key="3">
    <source>
        <dbReference type="Google" id="ProtNLM"/>
    </source>
</evidence>
<accession>A0AAU9XR97</accession>
<sequence length="111" mass="12493">MAITVRAVSPATTVKDTYHSEDDFLNELLWTGVRDTKLPNRTYLIASIKSKDGEDIFNKRFKNEPFLKHAEAVMLCDDDFGDAVAVHHDIEITLTLNYSPCSSCACELKIL</sequence>
<protein>
    <recommendedName>
        <fullName evidence="3">CMP/dCMP-type deaminase domain-containing protein</fullName>
    </recommendedName>
</protein>
<organism evidence="1 2">
    <name type="scientific">Pocillopora meandrina</name>
    <dbReference type="NCBI Taxonomy" id="46732"/>
    <lineage>
        <taxon>Eukaryota</taxon>
        <taxon>Metazoa</taxon>
        <taxon>Cnidaria</taxon>
        <taxon>Anthozoa</taxon>
        <taxon>Hexacorallia</taxon>
        <taxon>Scleractinia</taxon>
        <taxon>Astrocoeniina</taxon>
        <taxon>Pocilloporidae</taxon>
        <taxon>Pocillopora</taxon>
    </lineage>
</organism>
<gene>
    <name evidence="1" type="ORF">PMEA_00027854</name>
</gene>
<evidence type="ECO:0000313" key="1">
    <source>
        <dbReference type="EMBL" id="CAH3155192.1"/>
    </source>
</evidence>
<comment type="caution">
    <text evidence="1">The sequence shown here is derived from an EMBL/GenBank/DDBJ whole genome shotgun (WGS) entry which is preliminary data.</text>
</comment>
<dbReference type="Pfam" id="PF18750">
    <property type="entry name" value="SNAD4"/>
    <property type="match status" value="1"/>
</dbReference>
<proteinExistence type="predicted"/>
<dbReference type="EMBL" id="CALNXJ010000057">
    <property type="protein sequence ID" value="CAH3155192.1"/>
    <property type="molecule type" value="Genomic_DNA"/>
</dbReference>
<dbReference type="AlphaFoldDB" id="A0AAU9XR97"/>